<dbReference type="OrthoDB" id="9806345at2"/>
<sequence length="334" mass="34994">MKKLLNRPDAYADEALAGLCAAHPDIYRQLGETGRVIARAGGMREGKVGIVSGGGSGHMPTFTGYVGEGLLDACSVGNVFAGPSVLDCMEAVKAANGGRGVLLLYGNYGGDKMNFNMAAEMLEMEGIPTKTVLVADDVGSAQRSEREKRRGVAGLIYPYKIAGAKAEQNDASLSDVAAIARKAVDATVSIGVALTPCTVPEAGKPTFSIDEGEMEIGMGIHGEPGIVRGPLKSADAVADDMLERLLADADIGAGERVSVLVNSLGATPLEELYILYARIEKRLKERDISIVMPRVGRYATSMEMAGASLSLCRLDSELEALLAAPAVCPFWSAV</sequence>
<dbReference type="PANTHER" id="PTHR28629">
    <property type="entry name" value="TRIOKINASE/FMN CYCLASE"/>
    <property type="match status" value="1"/>
</dbReference>
<dbReference type="AlphaFoldDB" id="A0A157ZTY3"/>
<comment type="caution">
    <text evidence="6">The sequence shown here is derived from an EMBL/GenBank/DDBJ whole genome shotgun (WGS) entry which is preliminary data.</text>
</comment>
<organism evidence="6 7">
    <name type="scientific">Caballeronia ptereochthonis</name>
    <dbReference type="NCBI Taxonomy" id="1777144"/>
    <lineage>
        <taxon>Bacteria</taxon>
        <taxon>Pseudomonadati</taxon>
        <taxon>Pseudomonadota</taxon>
        <taxon>Betaproteobacteria</taxon>
        <taxon>Burkholderiales</taxon>
        <taxon>Burkholderiaceae</taxon>
        <taxon>Caballeronia</taxon>
    </lineage>
</organism>
<reference evidence="6" key="1">
    <citation type="submission" date="2016-01" db="EMBL/GenBank/DDBJ databases">
        <authorList>
            <person name="Peeters C."/>
        </authorList>
    </citation>
    <scope>NUCLEOTIDE SEQUENCE [LARGE SCALE GENOMIC DNA]</scope>
    <source>
        <strain evidence="6">LMG 29326</strain>
    </source>
</reference>
<keyword evidence="1" id="KW-0808">Transferase</keyword>
<dbReference type="Pfam" id="PF02733">
    <property type="entry name" value="Dak1"/>
    <property type="match status" value="1"/>
</dbReference>
<dbReference type="Gene3D" id="3.40.50.10440">
    <property type="entry name" value="Dihydroxyacetone kinase, domain 1"/>
    <property type="match status" value="1"/>
</dbReference>
<evidence type="ECO:0000259" key="5">
    <source>
        <dbReference type="PROSITE" id="PS51481"/>
    </source>
</evidence>
<keyword evidence="2" id="KW-0547">Nucleotide-binding</keyword>
<evidence type="ECO:0000256" key="1">
    <source>
        <dbReference type="ARBA" id="ARBA00022679"/>
    </source>
</evidence>
<dbReference type="RefSeq" id="WP_059936243.1">
    <property type="nucleotide sequence ID" value="NZ_FCOB02000004.1"/>
</dbReference>
<feature type="domain" description="DhaK" evidence="5">
    <location>
        <begin position="7"/>
        <end position="331"/>
    </location>
</feature>
<evidence type="ECO:0000256" key="3">
    <source>
        <dbReference type="ARBA" id="ARBA00022777"/>
    </source>
</evidence>
<dbReference type="GO" id="GO:0005829">
    <property type="term" value="C:cytosol"/>
    <property type="evidence" value="ECO:0007669"/>
    <property type="project" value="TreeGrafter"/>
</dbReference>
<keyword evidence="3 6" id="KW-0418">Kinase</keyword>
<proteinExistence type="predicted"/>
<evidence type="ECO:0000256" key="2">
    <source>
        <dbReference type="ARBA" id="ARBA00022741"/>
    </source>
</evidence>
<dbReference type="Proteomes" id="UP000054978">
    <property type="component" value="Unassembled WGS sequence"/>
</dbReference>
<dbReference type="FunFam" id="3.40.50.10440:FF:000001">
    <property type="entry name" value="Dihydroxyacetone kinase, DhaK subunit"/>
    <property type="match status" value="1"/>
</dbReference>
<dbReference type="GO" id="GO:0005524">
    <property type="term" value="F:ATP binding"/>
    <property type="evidence" value="ECO:0007669"/>
    <property type="project" value="UniProtKB-KW"/>
</dbReference>
<dbReference type="FunFam" id="3.30.1180.20:FF:000001">
    <property type="entry name" value="Dihydroxyacetone kinase 1"/>
    <property type="match status" value="1"/>
</dbReference>
<dbReference type="GO" id="GO:0019563">
    <property type="term" value="P:glycerol catabolic process"/>
    <property type="evidence" value="ECO:0007669"/>
    <property type="project" value="TreeGrafter"/>
</dbReference>
<dbReference type="PANTHER" id="PTHR28629:SF4">
    <property type="entry name" value="TRIOKINASE_FMN CYCLASE"/>
    <property type="match status" value="1"/>
</dbReference>
<name>A0A157ZTY3_9BURK</name>
<keyword evidence="7" id="KW-1185">Reference proteome</keyword>
<protein>
    <submittedName>
        <fullName evidence="6">Kinase</fullName>
    </submittedName>
</protein>
<accession>A0A157ZTY3</accession>
<evidence type="ECO:0000256" key="4">
    <source>
        <dbReference type="ARBA" id="ARBA00022840"/>
    </source>
</evidence>
<dbReference type="PROSITE" id="PS51481">
    <property type="entry name" value="DHAK"/>
    <property type="match status" value="1"/>
</dbReference>
<dbReference type="Gene3D" id="3.30.1180.20">
    <property type="entry name" value="Dihydroxyacetone kinase, domain 2"/>
    <property type="match status" value="1"/>
</dbReference>
<dbReference type="STRING" id="1777144.AWB83_01016"/>
<dbReference type="InterPro" id="IPR050861">
    <property type="entry name" value="Dihydroxyacetone_Kinase"/>
</dbReference>
<dbReference type="SUPFAM" id="SSF82549">
    <property type="entry name" value="DAK1/DegV-like"/>
    <property type="match status" value="1"/>
</dbReference>
<evidence type="ECO:0000313" key="7">
    <source>
        <dbReference type="Proteomes" id="UP000054978"/>
    </source>
</evidence>
<dbReference type="InterPro" id="IPR004006">
    <property type="entry name" value="DhaK_dom"/>
</dbReference>
<gene>
    <name evidence="6" type="ORF">AWB83_01016</name>
</gene>
<keyword evidence="4" id="KW-0067">ATP-binding</keyword>
<dbReference type="GO" id="GO:0004371">
    <property type="term" value="F:glycerone kinase activity"/>
    <property type="evidence" value="ECO:0007669"/>
    <property type="project" value="InterPro"/>
</dbReference>
<dbReference type="EMBL" id="FCOB02000004">
    <property type="protein sequence ID" value="SAK48965.1"/>
    <property type="molecule type" value="Genomic_DNA"/>
</dbReference>
<evidence type="ECO:0000313" key="6">
    <source>
        <dbReference type="EMBL" id="SAK48965.1"/>
    </source>
</evidence>